<dbReference type="RefSeq" id="WP_345237234.1">
    <property type="nucleotide sequence ID" value="NZ_BAABGZ010000070.1"/>
</dbReference>
<organism evidence="2 3">
    <name type="scientific">Hymenobacter saemangeumensis</name>
    <dbReference type="NCBI Taxonomy" id="1084522"/>
    <lineage>
        <taxon>Bacteria</taxon>
        <taxon>Pseudomonadati</taxon>
        <taxon>Bacteroidota</taxon>
        <taxon>Cytophagia</taxon>
        <taxon>Cytophagales</taxon>
        <taxon>Hymenobacteraceae</taxon>
        <taxon>Hymenobacter</taxon>
    </lineage>
</organism>
<sequence length="1051" mass="113984">MSQFSFIPWVRNTLAAKAGLAHTPARLVLPITVNVAVNGGSASEQVTVNADLHGPGSVVGINPEAVLKTLPAAGEQQFPSLLVAAVEFYEEDLPWRYSPPVPSTPPPAGAPVPHVAPWCCLLALEENSAEYREVEQGTRPLPVIEAPNADNFPPAAQLWLWAHVQVNQALDGGTTNAFLDGTLRTNPDLAFSRVMSARRLKANTAYRAFLVPSFEAGREAGLGLPVSASVTEPSWNSTMGPTLFPVYYQWSFRTGEAGDFESLARRLRPVQLADFGSQPMTVRTPLGGQGVPRSGDWIVNLPGVLRPFGAVPPPPAELAQELQEELAPALAPPAAPASGRPAVTPPIYGRSYANPLQLPNPGTAPPSGWLSQTNLDPRYRVIAGLGNQIIQDNQEEYTNRAWEQVRDVLEANMNLRGMQSGLQTTSALRTQHLPLTGGTAGQRVAARQAKTSEEPPKIEEQPKMSTSSEATSAPADATVAEPTNEEVPVEKSITGPGVDEATEPGSMENYGLHLTGLAFSRVLVPGKGATVQEVIRQSNMPMAAFSPTFRRIAKPFGRYQTSLAGRPQRPTDPTPTDDAQTLLEARTTLPQRDALLTLLNQGTITAAPPKPQLIRAYQFDDGQMDLLLSEGETPGELLVLVDGKYQIYTYESEQYNAFDNAYSTFRDVRFNTQDIPRPPLDLEEIKQALIEGTRPEPVYLARAKKALRVVPHYGSYDTAGTVSQISAGVQARGTAAIGTPVANPAPTLQELKPVMAYPVFKDPMGEALRRKYPDLFMPGVEDFPANGLTLLSVNRAFIEAYMLGLNHALGSELLWRGFPIELRGSFFRQFWDVSDLLSTTTSDTQSPTTLAQAEENLRDIQPLHLWLQRALGTNAPITGPADQVRLAIRADLLLRYPNTVIAALPAIKNGAGELEPNFGGTYVYPTRRMMLGQDILVLTFPLSEVEVQGNPASSLSGPYGHFFILQERPGEPHFGLDEWVGTANPSFPPSSWDDLSWQHLQADEGEVITLPFTAGTTLAPFTAITDSAKLAYVLFQQPFMVAIHAAEMIPA</sequence>
<dbReference type="Proteomes" id="UP001501153">
    <property type="component" value="Unassembled WGS sequence"/>
</dbReference>
<evidence type="ECO:0000313" key="2">
    <source>
        <dbReference type="EMBL" id="GAA4364065.1"/>
    </source>
</evidence>
<feature type="compositionally biased region" description="Basic and acidic residues" evidence="1">
    <location>
        <begin position="450"/>
        <end position="462"/>
    </location>
</feature>
<feature type="region of interest" description="Disordered" evidence="1">
    <location>
        <begin position="437"/>
        <end position="503"/>
    </location>
</feature>
<protein>
    <submittedName>
        <fullName evidence="2">Uncharacterized protein</fullName>
    </submittedName>
</protein>
<reference evidence="3" key="1">
    <citation type="journal article" date="2019" name="Int. J. Syst. Evol. Microbiol.">
        <title>The Global Catalogue of Microorganisms (GCM) 10K type strain sequencing project: providing services to taxonomists for standard genome sequencing and annotation.</title>
        <authorList>
            <consortium name="The Broad Institute Genomics Platform"/>
            <consortium name="The Broad Institute Genome Sequencing Center for Infectious Disease"/>
            <person name="Wu L."/>
            <person name="Ma J."/>
        </authorList>
    </citation>
    <scope>NUCLEOTIDE SEQUENCE [LARGE SCALE GENOMIC DNA]</scope>
    <source>
        <strain evidence="3">JCM 17923</strain>
    </source>
</reference>
<gene>
    <name evidence="2" type="ORF">GCM10023185_33250</name>
</gene>
<evidence type="ECO:0000256" key="1">
    <source>
        <dbReference type="SAM" id="MobiDB-lite"/>
    </source>
</evidence>
<name>A0ABP8IN85_9BACT</name>
<accession>A0ABP8IN85</accession>
<evidence type="ECO:0000313" key="3">
    <source>
        <dbReference type="Proteomes" id="UP001501153"/>
    </source>
</evidence>
<dbReference type="EMBL" id="BAABGZ010000070">
    <property type="protein sequence ID" value="GAA4364065.1"/>
    <property type="molecule type" value="Genomic_DNA"/>
</dbReference>
<proteinExistence type="predicted"/>
<keyword evidence="3" id="KW-1185">Reference proteome</keyword>
<comment type="caution">
    <text evidence="2">The sequence shown here is derived from an EMBL/GenBank/DDBJ whole genome shotgun (WGS) entry which is preliminary data.</text>
</comment>